<feature type="transmembrane region" description="Helical" evidence="1">
    <location>
        <begin position="147"/>
        <end position="167"/>
    </location>
</feature>
<keyword evidence="3" id="KW-1185">Reference proteome</keyword>
<protein>
    <recommendedName>
        <fullName evidence="4">Transmembrane protein</fullName>
    </recommendedName>
</protein>
<dbReference type="AlphaFoldDB" id="A0AAD5LTH1"/>
<evidence type="ECO:0000256" key="1">
    <source>
        <dbReference type="SAM" id="Phobius"/>
    </source>
</evidence>
<feature type="transmembrane region" description="Helical" evidence="1">
    <location>
        <begin position="49"/>
        <end position="73"/>
    </location>
</feature>
<accession>A0AAD5LTH1</accession>
<feature type="transmembrane region" description="Helical" evidence="1">
    <location>
        <begin position="262"/>
        <end position="283"/>
    </location>
</feature>
<evidence type="ECO:0000313" key="2">
    <source>
        <dbReference type="EMBL" id="KAJ0391915.1"/>
    </source>
</evidence>
<dbReference type="Proteomes" id="UP001209570">
    <property type="component" value="Unassembled WGS sequence"/>
</dbReference>
<keyword evidence="1" id="KW-1133">Transmembrane helix</keyword>
<evidence type="ECO:0000313" key="3">
    <source>
        <dbReference type="Proteomes" id="UP001209570"/>
    </source>
</evidence>
<sequence length="649" mass="74503">MRQREDGGELCRFGPFYVEPDLASLSTLQILISLGKSIMDLASTEEALLLLKAALFFVLSWIKYFFAIAAMSFNLSMLAQYNFPSFDYAAVTKLLQNFQSVLHEWFGPFAVAIQRAQDFFSDAVRMLMLQLSFDLIMPFTGPCYAGFSLYVTLLLLVLAVLIAYMVIQEDLLMKLLTIYRYIPLDLSKTTMLYIAQLGGILLIPVYLLLKACMLFVSRQWSTVFEMLRDESAPAFSFEQFDLYTNASQVCPSIDVARVNYSLWLLALLAIVVFLFVLLPLFLLDVFSWMPITDIESDAIIDKLAHSNKRSDMDAAIHNNASLVQFRATHRAGHNKFKLYYAEYMARTSKELIQAYGIVGYSTRTVYIYASLMAQSMVRSISTLLGWRQRGTYMYPTPTLTPTSRWHCTDVFCVRFNLVWKLQFIKEKLLMRFFNIVVVTFGLWGEPQTLAFDIVERADEFYRFEPSSATKQQQLMSMQGKVIGLFWLCIPGTTLLAYLAETLNRSTLFTLLINKAYLQADFPESERDPNVVWHFHPVLESLLPWHNSKNQKNAGEIIYLSETQFLSELMRFGCTLLEMLSLLCMYLYPDDQRNLVMIALLAAFAQHVVEYNSQLVKTTFDDPLVPPISIEISATTPEHHEPRGLNRKNR</sequence>
<gene>
    <name evidence="2" type="ORF">P43SY_010904</name>
</gene>
<comment type="caution">
    <text evidence="2">The sequence shown here is derived from an EMBL/GenBank/DDBJ whole genome shotgun (WGS) entry which is preliminary data.</text>
</comment>
<evidence type="ECO:0008006" key="4">
    <source>
        <dbReference type="Google" id="ProtNLM"/>
    </source>
</evidence>
<feature type="transmembrane region" description="Helical" evidence="1">
    <location>
        <begin position="190"/>
        <end position="209"/>
    </location>
</feature>
<keyword evidence="1" id="KW-0812">Transmembrane</keyword>
<proteinExistence type="predicted"/>
<organism evidence="2 3">
    <name type="scientific">Pythium insidiosum</name>
    <name type="common">Pythiosis disease agent</name>
    <dbReference type="NCBI Taxonomy" id="114742"/>
    <lineage>
        <taxon>Eukaryota</taxon>
        <taxon>Sar</taxon>
        <taxon>Stramenopiles</taxon>
        <taxon>Oomycota</taxon>
        <taxon>Peronosporomycetes</taxon>
        <taxon>Pythiales</taxon>
        <taxon>Pythiaceae</taxon>
        <taxon>Pythium</taxon>
    </lineage>
</organism>
<reference evidence="2" key="1">
    <citation type="submission" date="2021-12" db="EMBL/GenBank/DDBJ databases">
        <title>Prjna785345.</title>
        <authorList>
            <person name="Rujirawat T."/>
            <person name="Krajaejun T."/>
        </authorList>
    </citation>
    <scope>NUCLEOTIDE SEQUENCE</scope>
    <source>
        <strain evidence="2">Pi057C3</strain>
    </source>
</reference>
<keyword evidence="1" id="KW-0472">Membrane</keyword>
<dbReference type="EMBL" id="JAKCXM010000788">
    <property type="protein sequence ID" value="KAJ0391915.1"/>
    <property type="molecule type" value="Genomic_DNA"/>
</dbReference>
<name>A0AAD5LTH1_PYTIN</name>